<organism evidence="2 3">
    <name type="scientific">Coprinellus micaceus</name>
    <name type="common">Glistening ink-cap mushroom</name>
    <name type="synonym">Coprinus micaceus</name>
    <dbReference type="NCBI Taxonomy" id="71717"/>
    <lineage>
        <taxon>Eukaryota</taxon>
        <taxon>Fungi</taxon>
        <taxon>Dikarya</taxon>
        <taxon>Basidiomycota</taxon>
        <taxon>Agaricomycotina</taxon>
        <taxon>Agaricomycetes</taxon>
        <taxon>Agaricomycetidae</taxon>
        <taxon>Agaricales</taxon>
        <taxon>Agaricineae</taxon>
        <taxon>Psathyrellaceae</taxon>
        <taxon>Coprinellus</taxon>
    </lineage>
</organism>
<accession>A0A4Y7SWC7</accession>
<evidence type="ECO:0000313" key="2">
    <source>
        <dbReference type="EMBL" id="TEB26163.1"/>
    </source>
</evidence>
<name>A0A4Y7SWC7_COPMI</name>
<feature type="compositionally biased region" description="Acidic residues" evidence="1">
    <location>
        <begin position="660"/>
        <end position="670"/>
    </location>
</feature>
<evidence type="ECO:0000313" key="3">
    <source>
        <dbReference type="Proteomes" id="UP000298030"/>
    </source>
</evidence>
<sequence length="737" mass="82705">MDTTNFVQIVGAMGTGNLHVPVHIRRWSPFDGLDIARLASIHVGPFPTAPPPRLKRTGGSAPNPNTREVHKIVLLLPTPDILHSRLVCFKLSSIISSSVEIQYRIALETSGLEDNGTCSSFSPSEKLSKLLRGQKAWRKFKPQFIKPVKVQHLPSGIYDLSGGIYLLGSDRMLDLDYAVLPERDGEDAEWKSIELQETYLDMGLCIDEHDLVAIITTTPFGTTGMFDIALHIKQFSTGQPHPGAEQPRISAFKSEYARPGIGIEIVGDNLVLILSYQRDRNATLPDRLFVFDWRSGVLKTSLVAPNRSYSGLIFLDENLLLLPNTRRGALEIWDLPRTASAPSPSAPVCILELPLLAPGRSFGQLSCRAEPNPMGANRFRGTKNHAERRQQRPYRCKAEDAIIIFNVRIQPLHAGPHPVVALGFSHVYTFFVHRKSILQIVEEQKQREAMPPTIDIDFPSNSLLFPPPIIWDRWGQKITRWIEADDMATRWITTTSGQRAALISSHARSSQGSGSPIVVMDFNPWSVKKVQHALLKKKRKLEATAERKRLQVQMRLDQQNAEIVRKFRECKEWVERIERELGDIKAAAELGSSRSRSPKLRYTTSTDPIDFPRLDHSNVAEIKTFLEDHSEFVEHLDVPPAIQARAESSRTHQYEDSLMDELDSDGDDSDASSSKGDTERASWSLTGSHTVDRAGVCFSSPVESELPCVCYSSSQHFHYDGALVDEERILDECPRSY</sequence>
<protein>
    <submittedName>
        <fullName evidence="2">Uncharacterized protein</fullName>
    </submittedName>
</protein>
<comment type="caution">
    <text evidence="2">The sequence shown here is derived from an EMBL/GenBank/DDBJ whole genome shotgun (WGS) entry which is preliminary data.</text>
</comment>
<keyword evidence="3" id="KW-1185">Reference proteome</keyword>
<dbReference type="Proteomes" id="UP000298030">
    <property type="component" value="Unassembled WGS sequence"/>
</dbReference>
<evidence type="ECO:0000256" key="1">
    <source>
        <dbReference type="SAM" id="MobiDB-lite"/>
    </source>
</evidence>
<reference evidence="2 3" key="1">
    <citation type="journal article" date="2019" name="Nat. Ecol. Evol.">
        <title>Megaphylogeny resolves global patterns of mushroom evolution.</title>
        <authorList>
            <person name="Varga T."/>
            <person name="Krizsan K."/>
            <person name="Foldi C."/>
            <person name="Dima B."/>
            <person name="Sanchez-Garcia M."/>
            <person name="Sanchez-Ramirez S."/>
            <person name="Szollosi G.J."/>
            <person name="Szarkandi J.G."/>
            <person name="Papp V."/>
            <person name="Albert L."/>
            <person name="Andreopoulos W."/>
            <person name="Angelini C."/>
            <person name="Antonin V."/>
            <person name="Barry K.W."/>
            <person name="Bougher N.L."/>
            <person name="Buchanan P."/>
            <person name="Buyck B."/>
            <person name="Bense V."/>
            <person name="Catcheside P."/>
            <person name="Chovatia M."/>
            <person name="Cooper J."/>
            <person name="Damon W."/>
            <person name="Desjardin D."/>
            <person name="Finy P."/>
            <person name="Geml J."/>
            <person name="Haridas S."/>
            <person name="Hughes K."/>
            <person name="Justo A."/>
            <person name="Karasinski D."/>
            <person name="Kautmanova I."/>
            <person name="Kiss B."/>
            <person name="Kocsube S."/>
            <person name="Kotiranta H."/>
            <person name="LaButti K.M."/>
            <person name="Lechner B.E."/>
            <person name="Liimatainen K."/>
            <person name="Lipzen A."/>
            <person name="Lukacs Z."/>
            <person name="Mihaltcheva S."/>
            <person name="Morgado L.N."/>
            <person name="Niskanen T."/>
            <person name="Noordeloos M.E."/>
            <person name="Ohm R.A."/>
            <person name="Ortiz-Santana B."/>
            <person name="Ovrebo C."/>
            <person name="Racz N."/>
            <person name="Riley R."/>
            <person name="Savchenko A."/>
            <person name="Shiryaev A."/>
            <person name="Soop K."/>
            <person name="Spirin V."/>
            <person name="Szebenyi C."/>
            <person name="Tomsovsky M."/>
            <person name="Tulloss R.E."/>
            <person name="Uehling J."/>
            <person name="Grigoriev I.V."/>
            <person name="Vagvolgyi C."/>
            <person name="Papp T."/>
            <person name="Martin F.M."/>
            <person name="Miettinen O."/>
            <person name="Hibbett D.S."/>
            <person name="Nagy L.G."/>
        </authorList>
    </citation>
    <scope>NUCLEOTIDE SEQUENCE [LARGE SCALE GENOMIC DNA]</scope>
    <source>
        <strain evidence="2 3">FP101781</strain>
    </source>
</reference>
<dbReference type="STRING" id="71717.A0A4Y7SWC7"/>
<dbReference type="AlphaFoldDB" id="A0A4Y7SWC7"/>
<gene>
    <name evidence="2" type="ORF">FA13DRAFT_1094912</name>
</gene>
<feature type="region of interest" description="Disordered" evidence="1">
    <location>
        <begin position="660"/>
        <end position="684"/>
    </location>
</feature>
<proteinExistence type="predicted"/>
<dbReference type="OrthoDB" id="2751409at2759"/>
<dbReference type="EMBL" id="QPFP01000050">
    <property type="protein sequence ID" value="TEB26163.1"/>
    <property type="molecule type" value="Genomic_DNA"/>
</dbReference>